<dbReference type="SUPFAM" id="SSF46785">
    <property type="entry name" value="Winged helix' DNA-binding domain"/>
    <property type="match status" value="1"/>
</dbReference>
<dbReference type="InterPro" id="IPR036388">
    <property type="entry name" value="WH-like_DNA-bd_sf"/>
</dbReference>
<gene>
    <name evidence="6" type="ORF">DLJ53_08755</name>
</gene>
<dbReference type="PANTHER" id="PTHR43537:SF6">
    <property type="entry name" value="HTH-TYPE TRANSCRIPTIONAL REPRESSOR RSPR"/>
    <property type="match status" value="1"/>
</dbReference>
<dbReference type="Proteomes" id="UP000249590">
    <property type="component" value="Unassembled WGS sequence"/>
</dbReference>
<evidence type="ECO:0000256" key="1">
    <source>
        <dbReference type="ARBA" id="ARBA00023015"/>
    </source>
</evidence>
<dbReference type="InterPro" id="IPR036390">
    <property type="entry name" value="WH_DNA-bd_sf"/>
</dbReference>
<dbReference type="InterPro" id="IPR008920">
    <property type="entry name" value="TF_FadR/GntR_C"/>
</dbReference>
<sequence length="249" mass="27542">MFADVQPQWSLDPAQPIAPQIHRILRERVILGDLTPGHKISETEIALSYNISRQPVREAFIKLAEEGLMAIRPQRGSIVTKIAFTAVHDARFLREAVESDIVRLLAARADPALVRELRRQIELQRDVASTRPANFIHLDEAFHRTLAEGAGKGGAWRVIQGLKAQMDRVRYLALGQFPLNRLLTQHIAVVDRIEAGDVPGAEGAIRVHLREVLRDLPVIVGSHPELFDGVPDGELPEPLNAPFTGGGNT</sequence>
<keyword evidence="2" id="KW-0238">DNA-binding</keyword>
<dbReference type="Pfam" id="PF07729">
    <property type="entry name" value="FCD"/>
    <property type="match status" value="1"/>
</dbReference>
<evidence type="ECO:0000313" key="7">
    <source>
        <dbReference type="Proteomes" id="UP000249590"/>
    </source>
</evidence>
<dbReference type="AlphaFoldDB" id="A0A8B2NRI9"/>
<dbReference type="CDD" id="cd07377">
    <property type="entry name" value="WHTH_GntR"/>
    <property type="match status" value="1"/>
</dbReference>
<proteinExistence type="predicted"/>
<dbReference type="GO" id="GO:0003677">
    <property type="term" value="F:DNA binding"/>
    <property type="evidence" value="ECO:0007669"/>
    <property type="project" value="UniProtKB-KW"/>
</dbReference>
<keyword evidence="7" id="KW-1185">Reference proteome</keyword>
<dbReference type="SMART" id="SM00895">
    <property type="entry name" value="FCD"/>
    <property type="match status" value="1"/>
</dbReference>
<reference evidence="6 7" key="1">
    <citation type="submission" date="2018-05" db="EMBL/GenBank/DDBJ databases">
        <title>Acuticoccus sediminis sp. nov., isolated from deep-sea sediment of Indian Ocean.</title>
        <authorList>
            <person name="Liu X."/>
            <person name="Lai Q."/>
            <person name="Du Y."/>
            <person name="Sun F."/>
            <person name="Zhang X."/>
            <person name="Wang S."/>
            <person name="Shao Z."/>
        </authorList>
    </citation>
    <scope>NUCLEOTIDE SEQUENCE [LARGE SCALE GENOMIC DNA]</scope>
    <source>
        <strain evidence="6 7">PTG4-2</strain>
    </source>
</reference>
<dbReference type="PROSITE" id="PS50949">
    <property type="entry name" value="HTH_GNTR"/>
    <property type="match status" value="1"/>
</dbReference>
<dbReference type="SUPFAM" id="SSF48008">
    <property type="entry name" value="GntR ligand-binding domain-like"/>
    <property type="match status" value="1"/>
</dbReference>
<name>A0A8B2NRI9_9HYPH</name>
<dbReference type="OrthoDB" id="9788098at2"/>
<protein>
    <submittedName>
        <fullName evidence="6">GntR family transcriptional regulator</fullName>
    </submittedName>
</protein>
<dbReference type="PANTHER" id="PTHR43537">
    <property type="entry name" value="TRANSCRIPTIONAL REGULATOR, GNTR FAMILY"/>
    <property type="match status" value="1"/>
</dbReference>
<dbReference type="SMART" id="SM00345">
    <property type="entry name" value="HTH_GNTR"/>
    <property type="match status" value="1"/>
</dbReference>
<dbReference type="InterPro" id="IPR000524">
    <property type="entry name" value="Tscrpt_reg_HTH_GntR"/>
</dbReference>
<dbReference type="RefSeq" id="WP_111344388.1">
    <property type="nucleotide sequence ID" value="NZ_JAIWKD010000002.1"/>
</dbReference>
<keyword evidence="3" id="KW-0804">Transcription</keyword>
<dbReference type="Gene3D" id="1.20.120.530">
    <property type="entry name" value="GntR ligand-binding domain-like"/>
    <property type="match status" value="1"/>
</dbReference>
<dbReference type="InterPro" id="IPR011711">
    <property type="entry name" value="GntR_C"/>
</dbReference>
<keyword evidence="1" id="KW-0805">Transcription regulation</keyword>
<evidence type="ECO:0000256" key="3">
    <source>
        <dbReference type="ARBA" id="ARBA00023163"/>
    </source>
</evidence>
<organism evidence="6 7">
    <name type="scientific">Acuticoccus sediminis</name>
    <dbReference type="NCBI Taxonomy" id="2184697"/>
    <lineage>
        <taxon>Bacteria</taxon>
        <taxon>Pseudomonadati</taxon>
        <taxon>Pseudomonadota</taxon>
        <taxon>Alphaproteobacteria</taxon>
        <taxon>Hyphomicrobiales</taxon>
        <taxon>Amorphaceae</taxon>
        <taxon>Acuticoccus</taxon>
    </lineage>
</organism>
<accession>A0A8B2NRI9</accession>
<dbReference type="Gene3D" id="1.10.10.10">
    <property type="entry name" value="Winged helix-like DNA-binding domain superfamily/Winged helix DNA-binding domain"/>
    <property type="match status" value="1"/>
</dbReference>
<dbReference type="GO" id="GO:0003700">
    <property type="term" value="F:DNA-binding transcription factor activity"/>
    <property type="evidence" value="ECO:0007669"/>
    <property type="project" value="InterPro"/>
</dbReference>
<dbReference type="EMBL" id="QHHQ01000002">
    <property type="protein sequence ID" value="RAI01511.1"/>
    <property type="molecule type" value="Genomic_DNA"/>
</dbReference>
<evidence type="ECO:0000259" key="5">
    <source>
        <dbReference type="PROSITE" id="PS50949"/>
    </source>
</evidence>
<feature type="region of interest" description="Disordered" evidence="4">
    <location>
        <begin position="230"/>
        <end position="249"/>
    </location>
</feature>
<evidence type="ECO:0000256" key="2">
    <source>
        <dbReference type="ARBA" id="ARBA00023125"/>
    </source>
</evidence>
<comment type="caution">
    <text evidence="6">The sequence shown here is derived from an EMBL/GenBank/DDBJ whole genome shotgun (WGS) entry which is preliminary data.</text>
</comment>
<evidence type="ECO:0000256" key="4">
    <source>
        <dbReference type="SAM" id="MobiDB-lite"/>
    </source>
</evidence>
<feature type="domain" description="HTH gntR-type" evidence="5">
    <location>
        <begin position="15"/>
        <end position="82"/>
    </location>
</feature>
<evidence type="ECO:0000313" key="6">
    <source>
        <dbReference type="EMBL" id="RAI01511.1"/>
    </source>
</evidence>
<dbReference type="Pfam" id="PF00392">
    <property type="entry name" value="GntR"/>
    <property type="match status" value="1"/>
</dbReference>